<keyword evidence="4 15" id="KW-0210">Decarboxylase</keyword>
<dbReference type="Pfam" id="PF02675">
    <property type="entry name" value="AdoMet_dc"/>
    <property type="match status" value="1"/>
</dbReference>
<keyword evidence="17" id="KW-1185">Reference proteome</keyword>
<dbReference type="PANTHER" id="PTHR33866:SF2">
    <property type="entry name" value="S-ADENOSYLMETHIONINE DECARBOXYLASE PROENZYME"/>
    <property type="match status" value="1"/>
</dbReference>
<dbReference type="GO" id="GO:0005829">
    <property type="term" value="C:cytosol"/>
    <property type="evidence" value="ECO:0007669"/>
    <property type="project" value="TreeGrafter"/>
</dbReference>
<evidence type="ECO:0000256" key="15">
    <source>
        <dbReference type="HAMAP-Rule" id="MF_00464"/>
    </source>
</evidence>
<feature type="chain" id="PRO_5023347086" description="S-adenosylmethionine decarboxylase alpha chain" evidence="15">
    <location>
        <begin position="64"/>
        <end position="134"/>
    </location>
</feature>
<evidence type="ECO:0000256" key="8">
    <source>
        <dbReference type="ARBA" id="ARBA00023145"/>
    </source>
</evidence>
<sequence length="134" mass="15005">MRKSLGRHLIAEFYDCDRQALDDVNFIEQKMREAAIIAGATIINSSFHRFLPHGVSGVVIISESHLTIHTWPEYGYAAIDLFTCGEDTDPWKAFDFLKDVFKAKRTQVTEHARGDYSTIGIPADAPHKLVKGGV</sequence>
<evidence type="ECO:0000313" key="17">
    <source>
        <dbReference type="Proteomes" id="UP000006804"/>
    </source>
</evidence>
<dbReference type="PANTHER" id="PTHR33866">
    <property type="entry name" value="S-ADENOSYLMETHIONINE DECARBOXYLASE PROENZYME"/>
    <property type="match status" value="1"/>
</dbReference>
<keyword evidence="5 15" id="KW-0068">Autocatalytic cleavage</keyword>
<protein>
    <recommendedName>
        <fullName evidence="15">S-adenosylmethionine decarboxylase proenzyme</fullName>
        <shortName evidence="15">AdoMetDC</shortName>
        <shortName evidence="15">SAMDC</shortName>
        <ecNumber evidence="15">4.1.1.50</ecNumber>
    </recommendedName>
    <component>
        <recommendedName>
            <fullName evidence="15">S-adenosylmethionine decarboxylase beta chain</fullName>
        </recommendedName>
    </component>
    <component>
        <recommendedName>
            <fullName evidence="15">S-adenosylmethionine decarboxylase alpha chain</fullName>
        </recommendedName>
    </component>
</protein>
<keyword evidence="6 15" id="KW-0745">Spermidine biosynthesis</keyword>
<evidence type="ECO:0000256" key="1">
    <source>
        <dbReference type="ARBA" id="ARBA00004911"/>
    </source>
</evidence>
<keyword evidence="10 15" id="KW-0704">Schiff base</keyword>
<proteinExistence type="inferred from homology"/>
<dbReference type="AlphaFoldDB" id="F7YYH9"/>
<dbReference type="InterPro" id="IPR017716">
    <property type="entry name" value="S-AdoMet_deCOase_pro-enz"/>
</dbReference>
<keyword evidence="7 15" id="KW-0620">Polyamine biosynthesis</keyword>
<dbReference type="GO" id="GO:0008295">
    <property type="term" value="P:spermidine biosynthetic process"/>
    <property type="evidence" value="ECO:0007669"/>
    <property type="project" value="UniProtKB-UniRule"/>
</dbReference>
<evidence type="ECO:0000256" key="9">
    <source>
        <dbReference type="ARBA" id="ARBA00023239"/>
    </source>
</evidence>
<comment type="PTM">
    <text evidence="15">Is synthesized initially as an inactive proenzyme. Formation of the active enzyme involves a self-maturation process in which the active site pyruvoyl group is generated from an internal serine residue via an autocatalytic post-translational modification. Two non-identical subunits are generated from the proenzyme in this reaction, and the pyruvate is formed at the N-terminus of the alpha chain, which is derived from the carboxyl end of the proenzyme. The post-translation cleavage follows an unusual pathway, termed non-hydrolytic serinolysis, in which the side chain hydroxyl group of the serine supplies its oxygen atom to form the C-terminus of the beta chain, while the remainder of the serine residue undergoes an oxidative deamination to produce ammonia and the pyruvoyl group blocking the N-terminus of the alpha chain.</text>
</comment>
<dbReference type="InterPro" id="IPR016067">
    <property type="entry name" value="S-AdoMet_deCO2ase_core"/>
</dbReference>
<feature type="active site" description="Proton acceptor; for processing activity" evidence="15">
    <location>
        <position position="69"/>
    </location>
</feature>
<dbReference type="Proteomes" id="UP000006804">
    <property type="component" value="Chromosome"/>
</dbReference>
<evidence type="ECO:0000256" key="12">
    <source>
        <dbReference type="ARBA" id="ARBA00048112"/>
    </source>
</evidence>
<evidence type="ECO:0000256" key="6">
    <source>
        <dbReference type="ARBA" id="ARBA00023066"/>
    </source>
</evidence>
<name>F7YYH9_9THEM</name>
<dbReference type="InterPro" id="IPR042286">
    <property type="entry name" value="AdoMetDC_C"/>
</dbReference>
<evidence type="ECO:0000256" key="7">
    <source>
        <dbReference type="ARBA" id="ARBA00023115"/>
    </source>
</evidence>
<feature type="chain" id="PRO_5023347085" description="S-adenosylmethionine decarboxylase beta chain" evidence="15">
    <location>
        <begin position="1"/>
        <end position="63"/>
    </location>
</feature>
<dbReference type="FunFam" id="3.30.360.110:FF:000001">
    <property type="entry name" value="S-adenosylmethionine decarboxylase proenzyme"/>
    <property type="match status" value="1"/>
</dbReference>
<gene>
    <name evidence="15" type="primary">speH</name>
    <name evidence="16" type="ORF">Theth_0922</name>
</gene>
<dbReference type="EMBL" id="CP002351">
    <property type="protein sequence ID" value="AEH51006.1"/>
    <property type="molecule type" value="Genomic_DNA"/>
</dbReference>
<dbReference type="GO" id="GO:0004014">
    <property type="term" value="F:adenosylmethionine decarboxylase activity"/>
    <property type="evidence" value="ECO:0007669"/>
    <property type="project" value="UniProtKB-UniRule"/>
</dbReference>
<dbReference type="RefSeq" id="WP_013932226.1">
    <property type="nucleotide sequence ID" value="NC_015707.1"/>
</dbReference>
<evidence type="ECO:0000256" key="13">
    <source>
        <dbReference type="ARBA" id="ARBA00056215"/>
    </source>
</evidence>
<evidence type="ECO:0000313" key="16">
    <source>
        <dbReference type="EMBL" id="AEH51006.1"/>
    </source>
</evidence>
<keyword evidence="3 15" id="KW-0949">S-adenosyl-L-methionine</keyword>
<dbReference type="HAMAP" id="MF_00464">
    <property type="entry name" value="AdoMetDC_1"/>
    <property type="match status" value="1"/>
</dbReference>
<keyword evidence="11 15" id="KW-0670">Pyruvate</keyword>
<feature type="active site" description="Proton donor; for catalytic activity" evidence="15">
    <location>
        <position position="84"/>
    </location>
</feature>
<evidence type="ECO:0000256" key="2">
    <source>
        <dbReference type="ARBA" id="ARBA00011601"/>
    </source>
</evidence>
<dbReference type="InterPro" id="IPR003826">
    <property type="entry name" value="AdoMetDC_fam_prok"/>
</dbReference>
<dbReference type="eggNOG" id="COG1586">
    <property type="taxonomic scope" value="Bacteria"/>
</dbReference>
<keyword evidence="8 15" id="KW-0865">Zymogen</keyword>
<dbReference type="NCBIfam" id="TIGR03330">
    <property type="entry name" value="SAM_DCase_Bsu"/>
    <property type="match status" value="1"/>
</dbReference>
<evidence type="ECO:0000256" key="4">
    <source>
        <dbReference type="ARBA" id="ARBA00022793"/>
    </source>
</evidence>
<dbReference type="KEGG" id="tta:Theth_0922"/>
<organism evidence="16 17">
    <name type="scientific">Pseudothermotoga thermarum DSM 5069</name>
    <dbReference type="NCBI Taxonomy" id="688269"/>
    <lineage>
        <taxon>Bacteria</taxon>
        <taxon>Thermotogati</taxon>
        <taxon>Thermotogota</taxon>
        <taxon>Thermotogae</taxon>
        <taxon>Thermotogales</taxon>
        <taxon>Thermotogaceae</taxon>
        <taxon>Pseudothermotoga</taxon>
    </lineage>
</organism>
<dbReference type="PATRIC" id="fig|688269.3.peg.944"/>
<evidence type="ECO:0000256" key="3">
    <source>
        <dbReference type="ARBA" id="ARBA00022691"/>
    </source>
</evidence>
<reference evidence="16 17" key="1">
    <citation type="submission" date="2010-11" db="EMBL/GenBank/DDBJ databases">
        <title>The complete genome of Thermotoga thermarum DSM 5069.</title>
        <authorList>
            <consortium name="US DOE Joint Genome Institute (JGI-PGF)"/>
            <person name="Lucas S."/>
            <person name="Copeland A."/>
            <person name="Lapidus A."/>
            <person name="Bruce D."/>
            <person name="Goodwin L."/>
            <person name="Pitluck S."/>
            <person name="Kyrpides N."/>
            <person name="Mavromatis K."/>
            <person name="Ivanova N."/>
            <person name="Zeytun A."/>
            <person name="Brettin T."/>
            <person name="Detter J.C."/>
            <person name="Tapia R."/>
            <person name="Han C."/>
            <person name="Land M."/>
            <person name="Hauser L."/>
            <person name="Markowitz V."/>
            <person name="Cheng J.-F."/>
            <person name="Hugenholtz P."/>
            <person name="Woyke T."/>
            <person name="Wu D."/>
            <person name="Spring S."/>
            <person name="Schroeder M."/>
            <person name="Brambilla E."/>
            <person name="Klenk H.-P."/>
            <person name="Eisen J.A."/>
        </authorList>
    </citation>
    <scope>NUCLEOTIDE SEQUENCE [LARGE SCALE GENOMIC DNA]</scope>
    <source>
        <strain evidence="16 17">DSM 5069</strain>
    </source>
</reference>
<keyword evidence="9 15" id="KW-0456">Lyase</keyword>
<comment type="similarity">
    <text evidence="14 15">Belongs to the prokaryotic AdoMetDC family. Type 1 subfamily.</text>
</comment>
<accession>F7YYH9</accession>
<comment type="catalytic activity">
    <reaction evidence="12 15">
        <text>S-adenosyl-L-methionine + H(+) = S-adenosyl 3-(methylsulfanyl)propylamine + CO2</text>
        <dbReference type="Rhea" id="RHEA:15981"/>
        <dbReference type="ChEBI" id="CHEBI:15378"/>
        <dbReference type="ChEBI" id="CHEBI:16526"/>
        <dbReference type="ChEBI" id="CHEBI:57443"/>
        <dbReference type="ChEBI" id="CHEBI:59789"/>
        <dbReference type="EC" id="4.1.1.50"/>
    </reaction>
</comment>
<dbReference type="OrthoDB" id="9793120at2"/>
<comment type="cofactor">
    <cofactor evidence="15">
        <name>pyruvate</name>
        <dbReference type="ChEBI" id="CHEBI:15361"/>
    </cofactor>
    <text evidence="15">Binds 1 pyruvoyl group covalently per subunit.</text>
</comment>
<evidence type="ECO:0000256" key="14">
    <source>
        <dbReference type="ARBA" id="ARBA00061583"/>
    </source>
</evidence>
<feature type="active site" description="Schiff-base intermediate with substrate; via pyruvic acid" evidence="15">
    <location>
        <position position="64"/>
    </location>
</feature>
<dbReference type="InterPro" id="IPR042284">
    <property type="entry name" value="AdoMetDC_N"/>
</dbReference>
<dbReference type="HOGENOM" id="CLU_125470_2_3_0"/>
<evidence type="ECO:0000256" key="10">
    <source>
        <dbReference type="ARBA" id="ARBA00023270"/>
    </source>
</evidence>
<dbReference type="Gene3D" id="3.30.360.110">
    <property type="entry name" value="S-adenosylmethionine decarboxylase domain"/>
    <property type="match status" value="1"/>
</dbReference>
<dbReference type="STRING" id="688269.Theth_0922"/>
<comment type="subunit">
    <text evidence="2 15">Heterotetramer of two alpha and two beta chains arranged as a dimer of alpha/beta heterodimers.</text>
</comment>
<dbReference type="FunFam" id="3.30.160.750:FF:000004">
    <property type="entry name" value="S-adenosylmethionine decarboxylase proenzyme"/>
    <property type="match status" value="1"/>
</dbReference>
<evidence type="ECO:0000256" key="11">
    <source>
        <dbReference type="ARBA" id="ARBA00023317"/>
    </source>
</evidence>
<feature type="site" description="Cleavage (non-hydrolytic); by autolysis" evidence="15">
    <location>
        <begin position="63"/>
        <end position="64"/>
    </location>
</feature>
<dbReference type="UniPathway" id="UPA00331">
    <property type="reaction ID" value="UER00451"/>
</dbReference>
<dbReference type="Gene3D" id="3.30.160.750">
    <property type="match status" value="1"/>
</dbReference>
<evidence type="ECO:0000256" key="5">
    <source>
        <dbReference type="ARBA" id="ARBA00022813"/>
    </source>
</evidence>
<dbReference type="EC" id="4.1.1.50" evidence="15"/>
<comment type="pathway">
    <text evidence="1 15">Amine and polyamine biosynthesis; S-adenosylmethioninamine biosynthesis; S-adenosylmethioninamine from S-adenosyl-L-methionine: step 1/1.</text>
</comment>
<feature type="modified residue" description="Pyruvic acid (Ser); by autocatalysis" evidence="15">
    <location>
        <position position="64"/>
    </location>
</feature>
<comment type="function">
    <text evidence="13 15">Catalyzes the decarboxylation of S-adenosylmethionine to S-adenosylmethioninamine (dcAdoMet), the propylamine donor required for the synthesis of the polyamines spermine and spermidine from the diamine putrescine.</text>
</comment>
<dbReference type="SUPFAM" id="SSF56276">
    <property type="entry name" value="S-adenosylmethionine decarboxylase"/>
    <property type="match status" value="1"/>
</dbReference>